<reference evidence="1 2" key="1">
    <citation type="submission" date="2017-06" db="EMBL/GenBank/DDBJ databases">
        <title>Genome sequencing of Fusobacterium nucleatum subsp. polymorphum KCOM 1275 (=ChDC F310).</title>
        <authorList>
            <person name="Kook J.-K."/>
            <person name="Park S.-N."/>
            <person name="Lim Y.K."/>
            <person name="Roh H."/>
        </authorList>
    </citation>
    <scope>NUCLEOTIDE SEQUENCE [LARGE SCALE GENOMIC DNA]</scope>
    <source>
        <strain evidence="1 2">KCOM 1275</strain>
    </source>
</reference>
<evidence type="ECO:0000313" key="1">
    <source>
        <dbReference type="EMBL" id="ASG29179.1"/>
    </source>
</evidence>
<protein>
    <submittedName>
        <fullName evidence="1">Uncharacterized protein</fullName>
    </submittedName>
</protein>
<sequence length="363" mass="43448">MEHLKEINARRNKMKVKECLWCSDKNAIKSHFIQEKKLKIIANNGEVFYIDYLNHYNNLDFKKIGCKKATTMTAFCQKHDKEIFKEIEDKPYENTELQNLEYFIRTIAKEFQLKKEFEKSLFDQFYLKSFCEIDNALNAVNYIIPRFNELKNLYNSVKSIENKNIVKEKIDKVISTIYLKLDYPCGFIFSKAIVYKELFIPHNLPIISINIFIENNQTHIVVSYFNDSRNIESVKNFLNFLQIKESQLIFLSSILLENNHNIYFSYDFISKLSINLKKDILEYSIFRSADIRTIFSIFSPYNVFSDIFYKSFFKILLLLNKNQIDEEYLKLLSYGTYKKYYFFKNCNLKFNLFSIIKNKVYAT</sequence>
<accession>A0A241Q3K1</accession>
<proteinExistence type="predicted"/>
<name>A0A241Q3K1_FUSNP</name>
<dbReference type="RefSeq" id="WP_088765366.1">
    <property type="nucleotide sequence ID" value="NZ_CP022123.1"/>
</dbReference>
<gene>
    <name evidence="1" type="ORF">CBG61_09975</name>
</gene>
<dbReference type="Proteomes" id="UP000197638">
    <property type="component" value="Chromosome"/>
</dbReference>
<organism evidence="1 2">
    <name type="scientific">Fusobacterium nucleatum subsp. polymorphum</name>
    <name type="common">Fusobacterium polymorphum</name>
    <dbReference type="NCBI Taxonomy" id="76857"/>
    <lineage>
        <taxon>Bacteria</taxon>
        <taxon>Fusobacteriati</taxon>
        <taxon>Fusobacteriota</taxon>
        <taxon>Fusobacteriia</taxon>
        <taxon>Fusobacteriales</taxon>
        <taxon>Fusobacteriaceae</taxon>
        <taxon>Fusobacterium</taxon>
    </lineage>
</organism>
<evidence type="ECO:0000313" key="2">
    <source>
        <dbReference type="Proteomes" id="UP000197638"/>
    </source>
</evidence>
<dbReference type="EMBL" id="CP022123">
    <property type="protein sequence ID" value="ASG29179.1"/>
    <property type="molecule type" value="Genomic_DNA"/>
</dbReference>
<dbReference type="AlphaFoldDB" id="A0A241Q3K1"/>